<feature type="signal peptide" evidence="1">
    <location>
        <begin position="1"/>
        <end position="22"/>
    </location>
</feature>
<gene>
    <name evidence="2" type="ORF">U1T56_06615</name>
</gene>
<sequence>MMRLAAATVACLLALGTSAANAVCSTTQVEGFWYLTGSVAGGYCRVRFSREGVVPRTQCVNEHGGPGGVVSARITLDGACRLSGSLTFDGVRFSVVGRTDSDVHLFNGVAISPAGNFGISGSHL</sequence>
<evidence type="ECO:0000313" key="3">
    <source>
        <dbReference type="Proteomes" id="UP001375743"/>
    </source>
</evidence>
<comment type="caution">
    <text evidence="2">The sequence shown here is derived from an EMBL/GenBank/DDBJ whole genome shotgun (WGS) entry which is preliminary data.</text>
</comment>
<name>A0ABU8XQX9_9PROT</name>
<keyword evidence="1" id="KW-0732">Signal</keyword>
<feature type="chain" id="PRO_5046284192" evidence="1">
    <location>
        <begin position="23"/>
        <end position="124"/>
    </location>
</feature>
<evidence type="ECO:0000313" key="2">
    <source>
        <dbReference type="EMBL" id="MEK0082815.1"/>
    </source>
</evidence>
<evidence type="ECO:0000256" key="1">
    <source>
        <dbReference type="SAM" id="SignalP"/>
    </source>
</evidence>
<organism evidence="2 3">
    <name type="scientific">Benzoatithermus flavus</name>
    <dbReference type="NCBI Taxonomy" id="3108223"/>
    <lineage>
        <taxon>Bacteria</taxon>
        <taxon>Pseudomonadati</taxon>
        <taxon>Pseudomonadota</taxon>
        <taxon>Alphaproteobacteria</taxon>
        <taxon>Geminicoccales</taxon>
        <taxon>Geminicoccaceae</taxon>
        <taxon>Benzoatithermus</taxon>
    </lineage>
</organism>
<proteinExistence type="predicted"/>
<dbReference type="EMBL" id="JBBLZC010000005">
    <property type="protein sequence ID" value="MEK0082815.1"/>
    <property type="molecule type" value="Genomic_DNA"/>
</dbReference>
<keyword evidence="3" id="KW-1185">Reference proteome</keyword>
<protein>
    <submittedName>
        <fullName evidence="2">Uncharacterized protein</fullName>
    </submittedName>
</protein>
<accession>A0ABU8XQX9</accession>
<dbReference type="Proteomes" id="UP001375743">
    <property type="component" value="Unassembled WGS sequence"/>
</dbReference>
<reference evidence="2 3" key="1">
    <citation type="submission" date="2024-01" db="EMBL/GenBank/DDBJ databases">
        <title>Multi-omics insights into the function and evolution of sodium benzoate biodegradation pathways in Benzoatithermus flavus gen. nov., sp. nov. from hot spring.</title>
        <authorList>
            <person name="Hu C.-J."/>
            <person name="Li W.-J."/>
        </authorList>
    </citation>
    <scope>NUCLEOTIDE SEQUENCE [LARGE SCALE GENOMIC DNA]</scope>
    <source>
        <strain evidence="2 3">SYSU G07066</strain>
    </source>
</reference>